<dbReference type="PANTHER" id="PTHR28004:SF8">
    <property type="entry name" value="D-SERINE DEAMINASE"/>
    <property type="match status" value="1"/>
</dbReference>
<dbReference type="InterPro" id="IPR001608">
    <property type="entry name" value="Ala_racemase_N"/>
</dbReference>
<accession>A0A420GQ03</accession>
<name>A0A420GQ03_9BURK</name>
<feature type="domain" description="D-serine dehydratase-like" evidence="3">
    <location>
        <begin position="311"/>
        <end position="412"/>
    </location>
</feature>
<dbReference type="OrthoDB" id="9811417at2"/>
<evidence type="ECO:0000313" key="4">
    <source>
        <dbReference type="EMBL" id="RKF47202.1"/>
    </source>
</evidence>
<dbReference type="InterPro" id="IPR042208">
    <property type="entry name" value="D-ser_dehydrat-like_sf"/>
</dbReference>
<dbReference type="InterPro" id="IPR051466">
    <property type="entry name" value="D-amino_acid_metab_enzyme"/>
</dbReference>
<dbReference type="RefSeq" id="WP_120344307.1">
    <property type="nucleotide sequence ID" value="NZ_MCAS01000010.1"/>
</dbReference>
<organism evidence="4 5">
    <name type="scientific">Paraburkholderia fungorum</name>
    <dbReference type="NCBI Taxonomy" id="134537"/>
    <lineage>
        <taxon>Bacteria</taxon>
        <taxon>Pseudomonadati</taxon>
        <taxon>Pseudomonadota</taxon>
        <taxon>Betaproteobacteria</taxon>
        <taxon>Burkholderiales</taxon>
        <taxon>Burkholderiaceae</taxon>
        <taxon>Paraburkholderia</taxon>
    </lineage>
</organism>
<comment type="similarity">
    <text evidence="1">Belongs to the DSD1 family.</text>
</comment>
<evidence type="ECO:0000256" key="1">
    <source>
        <dbReference type="ARBA" id="ARBA00005323"/>
    </source>
</evidence>
<comment type="caution">
    <text evidence="4">The sequence shown here is derived from an EMBL/GenBank/DDBJ whole genome shotgun (WGS) entry which is preliminary data.</text>
</comment>
<dbReference type="SMART" id="SM01119">
    <property type="entry name" value="D-ser_dehydrat"/>
    <property type="match status" value="1"/>
</dbReference>
<dbReference type="Pfam" id="PF01168">
    <property type="entry name" value="Ala_racemase_N"/>
    <property type="match status" value="1"/>
</dbReference>
<proteinExistence type="inferred from homology"/>
<keyword evidence="2" id="KW-0456">Lyase</keyword>
<dbReference type="Gene3D" id="2.40.37.20">
    <property type="entry name" value="D-serine dehydratase-like domain"/>
    <property type="match status" value="1"/>
</dbReference>
<dbReference type="AlphaFoldDB" id="A0A420GQ03"/>
<evidence type="ECO:0000256" key="2">
    <source>
        <dbReference type="ARBA" id="ARBA00023239"/>
    </source>
</evidence>
<dbReference type="Pfam" id="PF14031">
    <property type="entry name" value="D-ser_dehydrat"/>
    <property type="match status" value="1"/>
</dbReference>
<protein>
    <submittedName>
        <fullName evidence="4">Amino acid deaminase</fullName>
    </submittedName>
</protein>
<gene>
    <name evidence="4" type="ORF">BCY88_23120</name>
</gene>
<dbReference type="CDD" id="cd06818">
    <property type="entry name" value="PLPDE_III_cryptic_DSD"/>
    <property type="match status" value="1"/>
</dbReference>
<evidence type="ECO:0000313" key="5">
    <source>
        <dbReference type="Proteomes" id="UP000283709"/>
    </source>
</evidence>
<dbReference type="EMBL" id="MCAS01000010">
    <property type="protein sequence ID" value="RKF47202.1"/>
    <property type="molecule type" value="Genomic_DNA"/>
</dbReference>
<dbReference type="SUPFAM" id="SSF51419">
    <property type="entry name" value="PLP-binding barrel"/>
    <property type="match status" value="1"/>
</dbReference>
<sequence>MKVTNYQGATIDPYSKGLGMVPGTSIQLTDAARLEWNLLNEDVSLPAAVLYADRVEHNLEWMQAFVAEYGVKLAPHGKTTMAPQLFRRQLETGAWGITLATAHQVRAAYHGGVSRILMANQLVGRRNMMMVAELLSDPDFEFFCLVDSVEGVEQLGQFFTSVRKPLQVLLELGVPGGRTGVRDEAQRNAVLEAIARYPDVLKLAGVELYEGVLKEEHEVREFLQSAVAITRALVEEGRFARTPAVLSGAGSAWYDVVAEEFVKAAETGKVEIVLRPGCYLTHDVGVYRKAQTDIFARNPVAKKMGEGLLPALQLWAYVQSIPEPDRAIIGLGKRDSAFDAGMPEPARHYRPGTEAPRDVAASEGWEIFGLMDQHAYLRIPAGADLKVGDMIGFDISHPCLTFDKWRQVLVLDPSYRVTEVIETFF</sequence>
<dbReference type="PANTHER" id="PTHR28004">
    <property type="entry name" value="ZGC:162816-RELATED"/>
    <property type="match status" value="1"/>
</dbReference>
<dbReference type="GO" id="GO:0016829">
    <property type="term" value="F:lyase activity"/>
    <property type="evidence" value="ECO:0007669"/>
    <property type="project" value="UniProtKB-KW"/>
</dbReference>
<dbReference type="Gene3D" id="3.20.20.10">
    <property type="entry name" value="Alanine racemase"/>
    <property type="match status" value="1"/>
</dbReference>
<reference evidence="4 5" key="1">
    <citation type="submission" date="2016-07" db="EMBL/GenBank/DDBJ databases">
        <title>Genome analysis of Burkholderia fungorum ES3-20.</title>
        <authorList>
            <person name="Xu D."/>
            <person name="Yao R."/>
            <person name="Zheng S."/>
        </authorList>
    </citation>
    <scope>NUCLEOTIDE SEQUENCE [LARGE SCALE GENOMIC DNA]</scope>
    <source>
        <strain evidence="4 5">ES3-20</strain>
    </source>
</reference>
<dbReference type="Proteomes" id="UP000283709">
    <property type="component" value="Unassembled WGS sequence"/>
</dbReference>
<evidence type="ECO:0000259" key="3">
    <source>
        <dbReference type="SMART" id="SM01119"/>
    </source>
</evidence>
<dbReference type="InterPro" id="IPR029066">
    <property type="entry name" value="PLP-binding_barrel"/>
</dbReference>
<dbReference type="InterPro" id="IPR026956">
    <property type="entry name" value="D-ser_dehydrat-like_dom"/>
</dbReference>